<keyword evidence="4 8" id="KW-0808">Transferase</keyword>
<comment type="function">
    <text evidence="8">Catalyzes the removal of elemental sulfur and selenium atoms from L-cysteine, L-cystine, L-selenocysteine, and L-selenocystine to produce L-alanine.</text>
</comment>
<evidence type="ECO:0000256" key="6">
    <source>
        <dbReference type="ARBA" id="ARBA00050776"/>
    </source>
</evidence>
<comment type="cofactor">
    <cofactor evidence="1 7">
        <name>pyridoxal 5'-phosphate</name>
        <dbReference type="ChEBI" id="CHEBI:597326"/>
    </cofactor>
</comment>
<dbReference type="RefSeq" id="WP_261656820.1">
    <property type="nucleotide sequence ID" value="NZ_QVOV01000007.1"/>
</dbReference>
<feature type="domain" description="Aminotransferase class V" evidence="9">
    <location>
        <begin position="22"/>
        <end position="392"/>
    </location>
</feature>
<proteinExistence type="inferred from homology"/>
<dbReference type="Gene3D" id="3.40.640.10">
    <property type="entry name" value="Type I PLP-dependent aspartate aminotransferase-like (Major domain)"/>
    <property type="match status" value="1"/>
</dbReference>
<dbReference type="EC" id="2.8.1.7" evidence="3 8"/>
<dbReference type="InterPro" id="IPR010970">
    <property type="entry name" value="Cys_dSase_SufS"/>
</dbReference>
<evidence type="ECO:0000256" key="5">
    <source>
        <dbReference type="ARBA" id="ARBA00022898"/>
    </source>
</evidence>
<gene>
    <name evidence="10" type="ORF">D0501_04070</name>
</gene>
<evidence type="ECO:0000256" key="4">
    <source>
        <dbReference type="ARBA" id="ARBA00022679"/>
    </source>
</evidence>
<dbReference type="PIRSF" id="PIRSF005572">
    <property type="entry name" value="NifS"/>
    <property type="match status" value="1"/>
</dbReference>
<name>A0ABT2NV62_9LACO</name>
<dbReference type="InterPro" id="IPR000192">
    <property type="entry name" value="Aminotrans_V_dom"/>
</dbReference>
<dbReference type="InterPro" id="IPR020578">
    <property type="entry name" value="Aminotrans_V_PyrdxlP_BS"/>
</dbReference>
<evidence type="ECO:0000256" key="3">
    <source>
        <dbReference type="ARBA" id="ARBA00012239"/>
    </source>
</evidence>
<organism evidence="10 11">
    <name type="scientific">Leuconostoc holzapfelii</name>
    <dbReference type="NCBI Taxonomy" id="434464"/>
    <lineage>
        <taxon>Bacteria</taxon>
        <taxon>Bacillati</taxon>
        <taxon>Bacillota</taxon>
        <taxon>Bacilli</taxon>
        <taxon>Lactobacillales</taxon>
        <taxon>Lactobacillaceae</taxon>
        <taxon>Leuconostoc</taxon>
    </lineage>
</organism>
<evidence type="ECO:0000256" key="2">
    <source>
        <dbReference type="ARBA" id="ARBA00010447"/>
    </source>
</evidence>
<evidence type="ECO:0000256" key="1">
    <source>
        <dbReference type="ARBA" id="ARBA00001933"/>
    </source>
</evidence>
<dbReference type="NCBIfam" id="TIGR01979">
    <property type="entry name" value="sufS"/>
    <property type="match status" value="1"/>
</dbReference>
<reference evidence="10 11" key="1">
    <citation type="submission" date="2018-08" db="EMBL/GenBank/DDBJ databases">
        <title>Draft genome sequences of Leuconostoc spp. and Weissella spp. with biocontrol potential.</title>
        <authorList>
            <person name="Lo R."/>
            <person name="Ho V.T.T."/>
            <person name="Turner M.S."/>
        </authorList>
    </citation>
    <scope>NUCLEOTIDE SEQUENCE [LARGE SCALE GENOMIC DNA]</scope>
    <source>
        <strain evidence="10 11">733</strain>
    </source>
</reference>
<keyword evidence="5 8" id="KW-0663">Pyridoxal phosphate</keyword>
<evidence type="ECO:0000256" key="7">
    <source>
        <dbReference type="RuleBase" id="RU004504"/>
    </source>
</evidence>
<dbReference type="PANTHER" id="PTHR43586:SF8">
    <property type="entry name" value="CYSTEINE DESULFURASE 1, CHLOROPLASTIC"/>
    <property type="match status" value="1"/>
</dbReference>
<sequence length="411" mass="44658">MNSERNDFPILQETMNGQPLLYLDSAATAQKPRQVIQALTTYYMHDNANVHRGIYDLSQRATQQYEAARDKVQQFIHAQHREEIIFTRGTTEAINWVASTYGVAHVGAGDEIVISEMEHHSNIVPWQQLAQRVGAQLKYIALTDDGCLDMADAQRKITARTKIVAVTHMSNVLGVVNPIKTLAALAHAKGAVILADGAQSTPHMAIDVQALMVDFFAFSGHKMMGPMGIGVLYGKKAVLDAMPPAQFGGEMIATVTQQSATFQPLPWRFEAGTPNVAGAIGLGAAIDYLTHVGMAQVAEYEQGLASYALAQLQAIPGVIIYGPQDSQRHVGVISFNLAGIHAHDVATALDQEGIAVRAGHHCAQPLMAALQVAATVRVSLYLYNTRADIDRLVKTLKDIKDYFEHGLTAIR</sequence>
<dbReference type="PANTHER" id="PTHR43586">
    <property type="entry name" value="CYSTEINE DESULFURASE"/>
    <property type="match status" value="1"/>
</dbReference>
<comment type="catalytic activity">
    <reaction evidence="6 8">
        <text>(sulfur carrier)-H + L-cysteine = (sulfur carrier)-SH + L-alanine</text>
        <dbReference type="Rhea" id="RHEA:43892"/>
        <dbReference type="Rhea" id="RHEA-COMP:14737"/>
        <dbReference type="Rhea" id="RHEA-COMP:14739"/>
        <dbReference type="ChEBI" id="CHEBI:29917"/>
        <dbReference type="ChEBI" id="CHEBI:35235"/>
        <dbReference type="ChEBI" id="CHEBI:57972"/>
        <dbReference type="ChEBI" id="CHEBI:64428"/>
        <dbReference type="EC" id="2.8.1.7"/>
    </reaction>
</comment>
<dbReference type="Pfam" id="PF00266">
    <property type="entry name" value="Aminotran_5"/>
    <property type="match status" value="1"/>
</dbReference>
<accession>A0ABT2NV62</accession>
<evidence type="ECO:0000259" key="9">
    <source>
        <dbReference type="Pfam" id="PF00266"/>
    </source>
</evidence>
<dbReference type="SUPFAM" id="SSF53383">
    <property type="entry name" value="PLP-dependent transferases"/>
    <property type="match status" value="1"/>
</dbReference>
<dbReference type="Gene3D" id="3.90.1150.10">
    <property type="entry name" value="Aspartate Aminotransferase, domain 1"/>
    <property type="match status" value="1"/>
</dbReference>
<comment type="similarity">
    <text evidence="2 8">Belongs to the class-V pyridoxal-phosphate-dependent aminotransferase family. Csd subfamily.</text>
</comment>
<dbReference type="InterPro" id="IPR016454">
    <property type="entry name" value="Cysteine_dSase"/>
</dbReference>
<dbReference type="InterPro" id="IPR015424">
    <property type="entry name" value="PyrdxlP-dep_Trfase"/>
</dbReference>
<dbReference type="InterPro" id="IPR015422">
    <property type="entry name" value="PyrdxlP-dep_Trfase_small"/>
</dbReference>
<evidence type="ECO:0000256" key="8">
    <source>
        <dbReference type="RuleBase" id="RU004506"/>
    </source>
</evidence>
<dbReference type="PROSITE" id="PS00595">
    <property type="entry name" value="AA_TRANSFER_CLASS_5"/>
    <property type="match status" value="1"/>
</dbReference>
<protein>
    <recommendedName>
        <fullName evidence="3 8">Cysteine desulfurase</fullName>
        <ecNumber evidence="3 8">2.8.1.7</ecNumber>
    </recommendedName>
</protein>
<dbReference type="Proteomes" id="UP001525857">
    <property type="component" value="Unassembled WGS sequence"/>
</dbReference>
<evidence type="ECO:0000313" key="10">
    <source>
        <dbReference type="EMBL" id="MCT8389249.1"/>
    </source>
</evidence>
<dbReference type="EMBL" id="QVOV01000007">
    <property type="protein sequence ID" value="MCT8389249.1"/>
    <property type="molecule type" value="Genomic_DNA"/>
</dbReference>
<evidence type="ECO:0000313" key="11">
    <source>
        <dbReference type="Proteomes" id="UP001525857"/>
    </source>
</evidence>
<dbReference type="CDD" id="cd06453">
    <property type="entry name" value="SufS_like"/>
    <property type="match status" value="1"/>
</dbReference>
<keyword evidence="11" id="KW-1185">Reference proteome</keyword>
<comment type="caution">
    <text evidence="10">The sequence shown here is derived from an EMBL/GenBank/DDBJ whole genome shotgun (WGS) entry which is preliminary data.</text>
</comment>
<dbReference type="InterPro" id="IPR015421">
    <property type="entry name" value="PyrdxlP-dep_Trfase_major"/>
</dbReference>